<feature type="region of interest" description="Disordered" evidence="1">
    <location>
        <begin position="146"/>
        <end position="165"/>
    </location>
</feature>
<gene>
    <name evidence="2" type="ORF">SMTD_LOCUS13513</name>
</gene>
<dbReference type="Proteomes" id="UP000269396">
    <property type="component" value="Unassembled WGS sequence"/>
</dbReference>
<evidence type="ECO:0000313" key="3">
    <source>
        <dbReference type="Proteomes" id="UP000269396"/>
    </source>
</evidence>
<dbReference type="EMBL" id="UZAL01033583">
    <property type="protein sequence ID" value="VDP63698.1"/>
    <property type="molecule type" value="Genomic_DNA"/>
</dbReference>
<keyword evidence="3" id="KW-1185">Reference proteome</keyword>
<evidence type="ECO:0000313" key="2">
    <source>
        <dbReference type="EMBL" id="VDP63698.1"/>
    </source>
</evidence>
<organism evidence="2 3">
    <name type="scientific">Schistosoma mattheei</name>
    <dbReference type="NCBI Taxonomy" id="31246"/>
    <lineage>
        <taxon>Eukaryota</taxon>
        <taxon>Metazoa</taxon>
        <taxon>Spiralia</taxon>
        <taxon>Lophotrochozoa</taxon>
        <taxon>Platyhelminthes</taxon>
        <taxon>Trematoda</taxon>
        <taxon>Digenea</taxon>
        <taxon>Strigeidida</taxon>
        <taxon>Schistosomatoidea</taxon>
        <taxon>Schistosomatidae</taxon>
        <taxon>Schistosoma</taxon>
    </lineage>
</organism>
<name>A0A183PGM7_9TREM</name>
<evidence type="ECO:0000256" key="1">
    <source>
        <dbReference type="SAM" id="MobiDB-lite"/>
    </source>
</evidence>
<proteinExistence type="predicted"/>
<protein>
    <submittedName>
        <fullName evidence="2">Uncharacterized protein</fullName>
    </submittedName>
</protein>
<feature type="region of interest" description="Disordered" evidence="1">
    <location>
        <begin position="1"/>
        <end position="84"/>
    </location>
</feature>
<dbReference type="AlphaFoldDB" id="A0A183PGM7"/>
<accession>A0A183PGM7</accession>
<feature type="compositionally biased region" description="Basic and acidic residues" evidence="1">
    <location>
        <begin position="46"/>
        <end position="59"/>
    </location>
</feature>
<reference evidence="2 3" key="1">
    <citation type="submission" date="2018-11" db="EMBL/GenBank/DDBJ databases">
        <authorList>
            <consortium name="Pathogen Informatics"/>
        </authorList>
    </citation>
    <scope>NUCLEOTIDE SEQUENCE [LARGE SCALE GENOMIC DNA]</scope>
    <source>
        <strain>Denwood</strain>
        <strain evidence="3">Zambia</strain>
    </source>
</reference>
<sequence>MDLYRNTGQDSKRKNKKTAIKNSQTRAKKVKARAEYTEANKQVKSRQAETHGRASDGGRKSSPLNPPDIEATHTDLPIAVTPPTNEEIRMAIRQIKSGKAARPDNIPTEALKSDISNCKHAPTCIHDDLRRTSADELKTTSKQWASTYTNEKARSSNTTRRTPTQSHIMEKLWNRWKHSTT</sequence>